<evidence type="ECO:0000313" key="3">
    <source>
        <dbReference type="Proteomes" id="UP000656804"/>
    </source>
</evidence>
<dbReference type="EMBL" id="JADIVZ010000018">
    <property type="protein sequence ID" value="MBF4163983.1"/>
    <property type="molecule type" value="Genomic_DNA"/>
</dbReference>
<accession>A0A930UZX6</accession>
<evidence type="ECO:0000256" key="1">
    <source>
        <dbReference type="SAM" id="Coils"/>
    </source>
</evidence>
<keyword evidence="1" id="KW-0175">Coiled coil</keyword>
<feature type="coiled-coil region" evidence="1">
    <location>
        <begin position="30"/>
        <end position="115"/>
    </location>
</feature>
<reference evidence="2" key="1">
    <citation type="submission" date="2020-11" db="EMBL/GenBank/DDBJ databases">
        <title>Nocardioides sp. CBS4Y-1, whole genome shotgun sequence.</title>
        <authorList>
            <person name="Tuo L."/>
        </authorList>
    </citation>
    <scope>NUCLEOTIDE SEQUENCE</scope>
    <source>
        <strain evidence="2">CBS4Y-1</strain>
    </source>
</reference>
<keyword evidence="3" id="KW-1185">Reference proteome</keyword>
<dbReference type="Proteomes" id="UP000656804">
    <property type="component" value="Unassembled WGS sequence"/>
</dbReference>
<organism evidence="2 3">
    <name type="scientific">Nocardioides acrostichi</name>
    <dbReference type="NCBI Taxonomy" id="2784339"/>
    <lineage>
        <taxon>Bacteria</taxon>
        <taxon>Bacillati</taxon>
        <taxon>Actinomycetota</taxon>
        <taxon>Actinomycetes</taxon>
        <taxon>Propionibacteriales</taxon>
        <taxon>Nocardioidaceae</taxon>
        <taxon>Nocardioides</taxon>
    </lineage>
</organism>
<protein>
    <submittedName>
        <fullName evidence="2">Uncharacterized protein</fullName>
    </submittedName>
</protein>
<dbReference type="RefSeq" id="WP_194505247.1">
    <property type="nucleotide sequence ID" value="NZ_JADIVZ010000018.1"/>
</dbReference>
<evidence type="ECO:0000313" key="2">
    <source>
        <dbReference type="EMBL" id="MBF4163983.1"/>
    </source>
</evidence>
<name>A0A930UZX6_9ACTN</name>
<gene>
    <name evidence="2" type="ORF">ISG29_20140</name>
</gene>
<sequence>MVQTSGEQVTAALASAREAVADHTRLGQRIDRADRAVVEASAALDAARRELASESADVEKLESFSPTRIWAALRGSRDADLDRERAEQQAAQYRAAVAEQRVQQARAERSAAEAARAALGDVSAQLEAARVAKQEWMATTGHPAAAELDDVAQHLGTAASTRTETIEALQAADAALAALGEAGRMLESAGGWAAWDTFGGGGMLTDMAKYDRMDRAQARMAAADQALRRLSAELADVGMAAVGGVEVTQLARTFDVFFDNIFSDWAVRNRISEAGERVARARRAVLGAREELVRRATALDAELATLAARRTELLG</sequence>
<proteinExistence type="predicted"/>
<dbReference type="AlphaFoldDB" id="A0A930UZX6"/>
<comment type="caution">
    <text evidence="2">The sequence shown here is derived from an EMBL/GenBank/DDBJ whole genome shotgun (WGS) entry which is preliminary data.</text>
</comment>